<accession>A0A0A8YEX9</accession>
<name>A0A0A8YEX9_ARUDO</name>
<proteinExistence type="predicted"/>
<dbReference type="EMBL" id="GBRH01274145">
    <property type="protein sequence ID" value="JAD23750.1"/>
    <property type="molecule type" value="Transcribed_RNA"/>
</dbReference>
<reference evidence="1" key="2">
    <citation type="journal article" date="2015" name="Data Brief">
        <title>Shoot transcriptome of the giant reed, Arundo donax.</title>
        <authorList>
            <person name="Barrero R.A."/>
            <person name="Guerrero F.D."/>
            <person name="Moolhuijzen P."/>
            <person name="Goolsby J.A."/>
            <person name="Tidwell J."/>
            <person name="Bellgard S.E."/>
            <person name="Bellgard M.I."/>
        </authorList>
    </citation>
    <scope>NUCLEOTIDE SEQUENCE</scope>
    <source>
        <tissue evidence="1">Shoot tissue taken approximately 20 cm above the soil surface</tissue>
    </source>
</reference>
<evidence type="ECO:0000313" key="1">
    <source>
        <dbReference type="EMBL" id="JAD23750.1"/>
    </source>
</evidence>
<dbReference type="AlphaFoldDB" id="A0A0A8YEX9"/>
<sequence length="33" mass="3941">MCLLSRWDLKNKESPYALSIQNKLSFRMLNVKI</sequence>
<protein>
    <submittedName>
        <fullName evidence="1">Uncharacterized protein</fullName>
    </submittedName>
</protein>
<reference evidence="1" key="1">
    <citation type="submission" date="2014-09" db="EMBL/GenBank/DDBJ databases">
        <authorList>
            <person name="Magalhaes I.L.F."/>
            <person name="Oliveira U."/>
            <person name="Santos F.R."/>
            <person name="Vidigal T.H.D.A."/>
            <person name="Brescovit A.D."/>
            <person name="Santos A.J."/>
        </authorList>
    </citation>
    <scope>NUCLEOTIDE SEQUENCE</scope>
    <source>
        <tissue evidence="1">Shoot tissue taken approximately 20 cm above the soil surface</tissue>
    </source>
</reference>
<organism evidence="1">
    <name type="scientific">Arundo donax</name>
    <name type="common">Giant reed</name>
    <name type="synonym">Donax arundinaceus</name>
    <dbReference type="NCBI Taxonomy" id="35708"/>
    <lineage>
        <taxon>Eukaryota</taxon>
        <taxon>Viridiplantae</taxon>
        <taxon>Streptophyta</taxon>
        <taxon>Embryophyta</taxon>
        <taxon>Tracheophyta</taxon>
        <taxon>Spermatophyta</taxon>
        <taxon>Magnoliopsida</taxon>
        <taxon>Liliopsida</taxon>
        <taxon>Poales</taxon>
        <taxon>Poaceae</taxon>
        <taxon>PACMAD clade</taxon>
        <taxon>Arundinoideae</taxon>
        <taxon>Arundineae</taxon>
        <taxon>Arundo</taxon>
    </lineage>
</organism>